<proteinExistence type="predicted"/>
<protein>
    <submittedName>
        <fullName evidence="1">Uncharacterized protein</fullName>
    </submittedName>
</protein>
<organism evidence="1 2">
    <name type="scientific">Actinophytocola glycyrrhizae</name>
    <dbReference type="NCBI Taxonomy" id="2044873"/>
    <lineage>
        <taxon>Bacteria</taxon>
        <taxon>Bacillati</taxon>
        <taxon>Actinomycetota</taxon>
        <taxon>Actinomycetes</taxon>
        <taxon>Pseudonocardiales</taxon>
        <taxon>Pseudonocardiaceae</taxon>
    </lineage>
</organism>
<dbReference type="EMBL" id="JBHSIS010000017">
    <property type="protein sequence ID" value="MFC4857188.1"/>
    <property type="molecule type" value="Genomic_DNA"/>
</dbReference>
<evidence type="ECO:0000313" key="1">
    <source>
        <dbReference type="EMBL" id="MFC4857188.1"/>
    </source>
</evidence>
<keyword evidence="2" id="KW-1185">Reference proteome</keyword>
<sequence>MITRSVLLARSSAGGDRYPLLTVEEFFDGNEAEDSIAPNQYGYGRPGLAEIARRIEAVAADPATAWVRVQPHEEMFEDEYEGIAAEGVAICTTLSDEEVDARLDVEGLQAGPVFAGLVYDEEAFCDVPPVPDGHRVWSLTWD</sequence>
<evidence type="ECO:0000313" key="2">
    <source>
        <dbReference type="Proteomes" id="UP001595859"/>
    </source>
</evidence>
<dbReference type="RefSeq" id="WP_378059172.1">
    <property type="nucleotide sequence ID" value="NZ_JBHSIS010000017.1"/>
</dbReference>
<comment type="caution">
    <text evidence="1">The sequence shown here is derived from an EMBL/GenBank/DDBJ whole genome shotgun (WGS) entry which is preliminary data.</text>
</comment>
<name>A0ABV9S8L8_9PSEU</name>
<reference evidence="2" key="1">
    <citation type="journal article" date="2019" name="Int. J. Syst. Evol. Microbiol.">
        <title>The Global Catalogue of Microorganisms (GCM) 10K type strain sequencing project: providing services to taxonomists for standard genome sequencing and annotation.</title>
        <authorList>
            <consortium name="The Broad Institute Genomics Platform"/>
            <consortium name="The Broad Institute Genome Sequencing Center for Infectious Disease"/>
            <person name="Wu L."/>
            <person name="Ma J."/>
        </authorList>
    </citation>
    <scope>NUCLEOTIDE SEQUENCE [LARGE SCALE GENOMIC DNA]</scope>
    <source>
        <strain evidence="2">ZS-22-S1</strain>
    </source>
</reference>
<gene>
    <name evidence="1" type="ORF">ACFPCV_27145</name>
</gene>
<dbReference type="Proteomes" id="UP001595859">
    <property type="component" value="Unassembled WGS sequence"/>
</dbReference>
<accession>A0ABV9S8L8</accession>